<evidence type="ECO:0000256" key="8">
    <source>
        <dbReference type="ARBA" id="ARBA00022977"/>
    </source>
</evidence>
<keyword evidence="6 9" id="KW-0067">ATP-binding</keyword>
<evidence type="ECO:0000313" key="12">
    <source>
        <dbReference type="Proteomes" id="UP000183144"/>
    </source>
</evidence>
<evidence type="ECO:0000256" key="5">
    <source>
        <dbReference type="ARBA" id="ARBA00022741"/>
    </source>
</evidence>
<feature type="binding site" evidence="9">
    <location>
        <position position="244"/>
    </location>
    <ligand>
        <name>ATP</name>
        <dbReference type="ChEBI" id="CHEBI:30616"/>
    </ligand>
</feature>
<comment type="similarity">
    <text evidence="9">Belongs to the ThiI family.</text>
</comment>
<evidence type="ECO:0000256" key="2">
    <source>
        <dbReference type="ARBA" id="ARBA00022490"/>
    </source>
</evidence>
<feature type="binding site" evidence="9">
    <location>
        <begin position="185"/>
        <end position="186"/>
    </location>
    <ligand>
        <name>ATP</name>
        <dbReference type="ChEBI" id="CHEBI:30616"/>
    </ligand>
</feature>
<dbReference type="GO" id="GO:0052837">
    <property type="term" value="P:thiazole biosynthetic process"/>
    <property type="evidence" value="ECO:0007669"/>
    <property type="project" value="TreeGrafter"/>
</dbReference>
<proteinExistence type="inferred from homology"/>
<dbReference type="UniPathway" id="UPA00060"/>
<feature type="binding site" evidence="9">
    <location>
        <begin position="160"/>
        <end position="161"/>
    </location>
    <ligand>
        <name>ATP</name>
        <dbReference type="ChEBI" id="CHEBI:30616"/>
    </ligand>
</feature>
<dbReference type="InterPro" id="IPR054173">
    <property type="entry name" value="ThiI_fer"/>
</dbReference>
<dbReference type="STRING" id="1805034.AUJ59_00660"/>
<comment type="catalytic activity">
    <reaction evidence="9">
        <text>[ThiI sulfur-carrier protein]-S-sulfanyl-L-cysteine + a uridine in tRNA + 2 reduced [2Fe-2S]-[ferredoxin] + ATP + H(+) = [ThiI sulfur-carrier protein]-L-cysteine + a 4-thiouridine in tRNA + 2 oxidized [2Fe-2S]-[ferredoxin] + AMP + diphosphate</text>
        <dbReference type="Rhea" id="RHEA:24176"/>
        <dbReference type="Rhea" id="RHEA-COMP:10000"/>
        <dbReference type="Rhea" id="RHEA-COMP:10001"/>
        <dbReference type="Rhea" id="RHEA-COMP:13337"/>
        <dbReference type="Rhea" id="RHEA-COMP:13338"/>
        <dbReference type="Rhea" id="RHEA-COMP:13339"/>
        <dbReference type="Rhea" id="RHEA-COMP:13340"/>
        <dbReference type="ChEBI" id="CHEBI:15378"/>
        <dbReference type="ChEBI" id="CHEBI:29950"/>
        <dbReference type="ChEBI" id="CHEBI:30616"/>
        <dbReference type="ChEBI" id="CHEBI:33019"/>
        <dbReference type="ChEBI" id="CHEBI:33737"/>
        <dbReference type="ChEBI" id="CHEBI:33738"/>
        <dbReference type="ChEBI" id="CHEBI:61963"/>
        <dbReference type="ChEBI" id="CHEBI:65315"/>
        <dbReference type="ChEBI" id="CHEBI:136798"/>
        <dbReference type="ChEBI" id="CHEBI:456215"/>
        <dbReference type="EC" id="2.8.1.4"/>
    </reaction>
</comment>
<dbReference type="HAMAP" id="MF_00021">
    <property type="entry name" value="ThiI"/>
    <property type="match status" value="1"/>
</dbReference>
<dbReference type="InterPro" id="IPR020536">
    <property type="entry name" value="ThiI_AANH"/>
</dbReference>
<dbReference type="NCBIfam" id="TIGR00342">
    <property type="entry name" value="tRNA uracil 4-sulfurtransferase ThiI"/>
    <property type="match status" value="1"/>
</dbReference>
<dbReference type="InterPro" id="IPR014729">
    <property type="entry name" value="Rossmann-like_a/b/a_fold"/>
</dbReference>
<comment type="function">
    <text evidence="9">Catalyzes the ATP-dependent transfer of a sulfur to tRNA to produce 4-thiouridine in position 8 of tRNAs, which functions as a near-UV photosensor. Also catalyzes the transfer of sulfur to the sulfur carrier protein ThiS, forming ThiS-thiocarboxylate. This is a step in the synthesis of thiazole, in the thiamine biosynthesis pathway. The sulfur is donated as persulfide by IscS.</text>
</comment>
<dbReference type="SUPFAM" id="SSF52402">
    <property type="entry name" value="Adenine nucleotide alpha hydrolases-like"/>
    <property type="match status" value="1"/>
</dbReference>
<dbReference type="Proteomes" id="UP000183144">
    <property type="component" value="Unassembled WGS sequence"/>
</dbReference>
<evidence type="ECO:0000256" key="1">
    <source>
        <dbReference type="ARBA" id="ARBA00004496"/>
    </source>
</evidence>
<dbReference type="GO" id="GO:0005829">
    <property type="term" value="C:cytosol"/>
    <property type="evidence" value="ECO:0007669"/>
    <property type="project" value="TreeGrafter"/>
</dbReference>
<dbReference type="SUPFAM" id="SSF143437">
    <property type="entry name" value="THUMP domain-like"/>
    <property type="match status" value="1"/>
</dbReference>
<evidence type="ECO:0000256" key="7">
    <source>
        <dbReference type="ARBA" id="ARBA00022884"/>
    </source>
</evidence>
<evidence type="ECO:0000313" key="11">
    <source>
        <dbReference type="EMBL" id="OIN89824.1"/>
    </source>
</evidence>
<dbReference type="InterPro" id="IPR049962">
    <property type="entry name" value="THUMP_ThiI"/>
</dbReference>
<evidence type="ECO:0000259" key="10">
    <source>
        <dbReference type="PROSITE" id="PS51165"/>
    </source>
</evidence>
<dbReference type="Gene3D" id="3.40.50.620">
    <property type="entry name" value="HUPs"/>
    <property type="match status" value="1"/>
</dbReference>
<dbReference type="GO" id="GO:0009229">
    <property type="term" value="P:thiamine diphosphate biosynthetic process"/>
    <property type="evidence" value="ECO:0007669"/>
    <property type="project" value="UniProtKB-UniRule"/>
</dbReference>
<dbReference type="PANTHER" id="PTHR43209">
    <property type="entry name" value="TRNA SULFURTRANSFERASE"/>
    <property type="match status" value="1"/>
</dbReference>
<dbReference type="PANTHER" id="PTHR43209:SF1">
    <property type="entry name" value="TRNA SULFURTRANSFERASE"/>
    <property type="match status" value="1"/>
</dbReference>
<dbReference type="GO" id="GO:0140741">
    <property type="term" value="F:tRNA-uracil-4 sulfurtransferase activity"/>
    <property type="evidence" value="ECO:0007669"/>
    <property type="project" value="UniProtKB-EC"/>
</dbReference>
<feature type="binding site" evidence="9">
    <location>
        <position position="275"/>
    </location>
    <ligand>
        <name>ATP</name>
        <dbReference type="ChEBI" id="CHEBI:30616"/>
    </ligand>
</feature>
<dbReference type="GO" id="GO:0000049">
    <property type="term" value="F:tRNA binding"/>
    <property type="evidence" value="ECO:0007669"/>
    <property type="project" value="UniProtKB-UniRule"/>
</dbReference>
<dbReference type="GO" id="GO:0009228">
    <property type="term" value="P:thiamine biosynthetic process"/>
    <property type="evidence" value="ECO:0007669"/>
    <property type="project" value="UniProtKB-KW"/>
</dbReference>
<dbReference type="PROSITE" id="PS51165">
    <property type="entry name" value="THUMP"/>
    <property type="match status" value="1"/>
</dbReference>
<feature type="domain" description="THUMP" evidence="10">
    <location>
        <begin position="52"/>
        <end position="142"/>
    </location>
</feature>
<dbReference type="CDD" id="cd11716">
    <property type="entry name" value="THUMP_ThiI"/>
    <property type="match status" value="1"/>
</dbReference>
<reference evidence="11 12" key="1">
    <citation type="journal article" date="2016" name="Environ. Microbiol.">
        <title>Genomic resolution of a cold subsurface aquifer community provides metabolic insights for novel microbes adapted to high CO concentrations.</title>
        <authorList>
            <person name="Probst A.J."/>
            <person name="Castelle C.J."/>
            <person name="Singh A."/>
            <person name="Brown C.T."/>
            <person name="Anantharaman K."/>
            <person name="Sharon I."/>
            <person name="Hug L.A."/>
            <person name="Burstein D."/>
            <person name="Emerson J.B."/>
            <person name="Thomas B.C."/>
            <person name="Banfield J.F."/>
        </authorList>
    </citation>
    <scope>NUCLEOTIDE SEQUENCE [LARGE SCALE GENOMIC DNA]</scope>
    <source>
        <strain evidence="11">CG1_02_47_37</strain>
    </source>
</reference>
<keyword evidence="4 9" id="KW-0808">Transferase</keyword>
<dbReference type="Pfam" id="PF02568">
    <property type="entry name" value="ThiI"/>
    <property type="match status" value="1"/>
</dbReference>
<name>A0A1J4RS28_9BACT</name>
<dbReference type="AlphaFoldDB" id="A0A1J4RS28"/>
<dbReference type="InterPro" id="IPR050102">
    <property type="entry name" value="tRNA_sulfurtransferase_ThiI"/>
</dbReference>
<sequence>MDILIRYSEIGLKGKNRSFFEDRLAANIKLALKGNQIQLIKEYKQFILKTAAAALTKLNKVFGIAWLAPVIMVKNEAEAITAAALKLIEPKKTFAVRAHHDLEVSLGEVIRTKKKIKVDLDNPQQTIYISQSEKKAIVFNQKISGPGGLPVGTSGKVLCLLSGGFDSVAAAYQLAKRGAQVDFLHFHVFTDEAPVLKSKVKAIVDGLKTWTLSKKLYLASYLPWQMAVLSLSDRDTKHELVVYRRLMARVGEALAKKHGYQALILGDSLGQVASQTLENIVAVDRAVQIPVFRPLLGNDKNETINLVRRIGLEAVVNEPYKDCCSLISTHPATRADLDKISKIETGIKIETIIKEISSHAQVINL</sequence>
<comment type="pathway">
    <text evidence="9">Cofactor biosynthesis; thiamine diphosphate biosynthesis.</text>
</comment>
<accession>A0A1J4RS28</accession>
<comment type="subcellular location">
    <subcellularLocation>
        <location evidence="1 9">Cytoplasm</location>
    </subcellularLocation>
</comment>
<organism evidence="11 12">
    <name type="scientific">Candidatus Beckwithbacteria bacterium CG1_02_47_37</name>
    <dbReference type="NCBI Taxonomy" id="1805034"/>
    <lineage>
        <taxon>Bacteria</taxon>
        <taxon>Candidatus Beckwithiibacteriota</taxon>
    </lineage>
</organism>
<dbReference type="InterPro" id="IPR003720">
    <property type="entry name" value="tRNA_STrfase"/>
</dbReference>
<evidence type="ECO:0000256" key="6">
    <source>
        <dbReference type="ARBA" id="ARBA00022840"/>
    </source>
</evidence>
<protein>
    <recommendedName>
        <fullName evidence="9">Probable tRNA sulfurtransferase</fullName>
        <ecNumber evidence="9">2.8.1.4</ecNumber>
    </recommendedName>
    <alternativeName>
        <fullName evidence="9">Sulfur carrier protein ThiS sulfurtransferase</fullName>
    </alternativeName>
    <alternativeName>
        <fullName evidence="9">Thiamine biosynthesis protein ThiI</fullName>
    </alternativeName>
    <alternativeName>
        <fullName evidence="9">tRNA 4-thiouridine synthase</fullName>
    </alternativeName>
</protein>
<dbReference type="GO" id="GO:0002937">
    <property type="term" value="P:tRNA 4-thiouridine biosynthesis"/>
    <property type="evidence" value="ECO:0007669"/>
    <property type="project" value="TreeGrafter"/>
</dbReference>
<dbReference type="Pfam" id="PF22025">
    <property type="entry name" value="ThiI_fer"/>
    <property type="match status" value="1"/>
</dbReference>
<keyword evidence="2 9" id="KW-0963">Cytoplasm</keyword>
<dbReference type="InterPro" id="IPR004114">
    <property type="entry name" value="THUMP_dom"/>
</dbReference>
<dbReference type="InterPro" id="IPR049961">
    <property type="entry name" value="ThiI_N"/>
</dbReference>
<dbReference type="GO" id="GO:0004810">
    <property type="term" value="F:CCA tRNA nucleotidyltransferase activity"/>
    <property type="evidence" value="ECO:0007669"/>
    <property type="project" value="InterPro"/>
</dbReference>
<comment type="catalytic activity">
    <reaction evidence="9">
        <text>[ThiS sulfur-carrier protein]-C-terminal Gly-Gly-AMP + S-sulfanyl-L-cysteinyl-[cysteine desulfurase] + AH2 = [ThiS sulfur-carrier protein]-C-terminal-Gly-aminoethanethioate + L-cysteinyl-[cysteine desulfurase] + A + AMP + 2 H(+)</text>
        <dbReference type="Rhea" id="RHEA:43340"/>
        <dbReference type="Rhea" id="RHEA-COMP:12157"/>
        <dbReference type="Rhea" id="RHEA-COMP:12158"/>
        <dbReference type="Rhea" id="RHEA-COMP:12910"/>
        <dbReference type="Rhea" id="RHEA-COMP:19908"/>
        <dbReference type="ChEBI" id="CHEBI:13193"/>
        <dbReference type="ChEBI" id="CHEBI:15378"/>
        <dbReference type="ChEBI" id="CHEBI:17499"/>
        <dbReference type="ChEBI" id="CHEBI:29950"/>
        <dbReference type="ChEBI" id="CHEBI:61963"/>
        <dbReference type="ChEBI" id="CHEBI:90618"/>
        <dbReference type="ChEBI" id="CHEBI:232372"/>
        <dbReference type="ChEBI" id="CHEBI:456215"/>
    </reaction>
</comment>
<feature type="binding site" evidence="9">
    <location>
        <position position="266"/>
    </location>
    <ligand>
        <name>ATP</name>
        <dbReference type="ChEBI" id="CHEBI:30616"/>
    </ligand>
</feature>
<evidence type="ECO:0000256" key="4">
    <source>
        <dbReference type="ARBA" id="ARBA00022679"/>
    </source>
</evidence>
<keyword evidence="3 9" id="KW-0820">tRNA-binding</keyword>
<dbReference type="GO" id="GO:0005524">
    <property type="term" value="F:ATP binding"/>
    <property type="evidence" value="ECO:0007669"/>
    <property type="project" value="UniProtKB-UniRule"/>
</dbReference>
<evidence type="ECO:0000256" key="3">
    <source>
        <dbReference type="ARBA" id="ARBA00022555"/>
    </source>
</evidence>
<evidence type="ECO:0000256" key="9">
    <source>
        <dbReference type="HAMAP-Rule" id="MF_00021"/>
    </source>
</evidence>
<dbReference type="EMBL" id="MNUI01000014">
    <property type="protein sequence ID" value="OIN89824.1"/>
    <property type="molecule type" value="Genomic_DNA"/>
</dbReference>
<dbReference type="EC" id="2.8.1.4" evidence="9"/>
<keyword evidence="7 9" id="KW-0694">RNA-binding</keyword>
<comment type="caution">
    <text evidence="11">The sequence shown here is derived from an EMBL/GenBank/DDBJ whole genome shotgun (WGS) entry which is preliminary data.</text>
</comment>
<keyword evidence="8 9" id="KW-0784">Thiamine biosynthesis</keyword>
<dbReference type="Gene3D" id="3.30.2130.30">
    <property type="match status" value="1"/>
</dbReference>
<gene>
    <name evidence="9" type="primary">thiI</name>
    <name evidence="11" type="ORF">AUJ59_00660</name>
</gene>
<keyword evidence="5 9" id="KW-0547">Nucleotide-binding</keyword>